<dbReference type="AlphaFoldDB" id="A0A318RH69"/>
<feature type="non-terminal residue" evidence="1">
    <location>
        <position position="1"/>
    </location>
</feature>
<proteinExistence type="predicted"/>
<dbReference type="Proteomes" id="UP000247591">
    <property type="component" value="Unassembled WGS sequence"/>
</dbReference>
<evidence type="ECO:0000313" key="2">
    <source>
        <dbReference type="Proteomes" id="UP000247591"/>
    </source>
</evidence>
<comment type="caution">
    <text evidence="1">The sequence shown here is derived from an EMBL/GenBank/DDBJ whole genome shotgun (WGS) entry which is preliminary data.</text>
</comment>
<keyword evidence="2" id="KW-1185">Reference proteome</keyword>
<dbReference type="EMBL" id="QJSP01000020">
    <property type="protein sequence ID" value="PYE12722.1"/>
    <property type="molecule type" value="Genomic_DNA"/>
</dbReference>
<reference evidence="1 2" key="1">
    <citation type="submission" date="2018-06" db="EMBL/GenBank/DDBJ databases">
        <title>Genomic Encyclopedia of Type Strains, Phase IV (KMG-IV): sequencing the most valuable type-strain genomes for metagenomic binning, comparative biology and taxonomic classification.</title>
        <authorList>
            <person name="Goeker M."/>
        </authorList>
    </citation>
    <scope>NUCLEOTIDE SEQUENCE [LARGE SCALE GENOMIC DNA]</scope>
    <source>
        <strain evidence="1 2">DSM 45521</strain>
    </source>
</reference>
<accession>A0A318RH69</accession>
<dbReference type="InterPro" id="IPR029058">
    <property type="entry name" value="AB_hydrolase_fold"/>
</dbReference>
<sequence>STIADYFDQLKTFTMLDMASQITCPTLLLESAGDPVGGGGPALLDAISSTTKELISPPASSGLAGHCGGLGQKVWERIVFDWLDTILTPAAATG</sequence>
<name>A0A318RH69_WILLI</name>
<organism evidence="1 2">
    <name type="scientific">Williamsia limnetica</name>
    <dbReference type="NCBI Taxonomy" id="882452"/>
    <lineage>
        <taxon>Bacteria</taxon>
        <taxon>Bacillati</taxon>
        <taxon>Actinomycetota</taxon>
        <taxon>Actinomycetes</taxon>
        <taxon>Mycobacteriales</taxon>
        <taxon>Nocardiaceae</taxon>
        <taxon>Williamsia</taxon>
    </lineage>
</organism>
<protein>
    <recommendedName>
        <fullName evidence="3">Alpha/beta hydrolase</fullName>
    </recommendedName>
</protein>
<gene>
    <name evidence="1" type="ORF">DFR67_1201</name>
</gene>
<evidence type="ECO:0008006" key="3">
    <source>
        <dbReference type="Google" id="ProtNLM"/>
    </source>
</evidence>
<dbReference type="SUPFAM" id="SSF53474">
    <property type="entry name" value="alpha/beta-Hydrolases"/>
    <property type="match status" value="1"/>
</dbReference>
<dbReference type="Gene3D" id="3.40.50.1820">
    <property type="entry name" value="alpha/beta hydrolase"/>
    <property type="match status" value="1"/>
</dbReference>
<evidence type="ECO:0000313" key="1">
    <source>
        <dbReference type="EMBL" id="PYE12722.1"/>
    </source>
</evidence>